<evidence type="ECO:0000256" key="1">
    <source>
        <dbReference type="ARBA" id="ARBA00001946"/>
    </source>
</evidence>
<keyword evidence="10" id="KW-1185">Reference proteome</keyword>
<dbReference type="Pfam" id="PF18765">
    <property type="entry name" value="Polbeta"/>
    <property type="match status" value="1"/>
</dbReference>
<comment type="cofactor">
    <cofactor evidence="1">
        <name>Mg(2+)</name>
        <dbReference type="ChEBI" id="CHEBI:18420"/>
    </cofactor>
</comment>
<evidence type="ECO:0000313" key="10">
    <source>
        <dbReference type="Proteomes" id="UP001206983"/>
    </source>
</evidence>
<dbReference type="EMBL" id="JTEO01000004">
    <property type="protein sequence ID" value="MCQ6963156.1"/>
    <property type="molecule type" value="Genomic_DNA"/>
</dbReference>
<keyword evidence="3" id="KW-0548">Nucleotidyltransferase</keyword>
<accession>A0AAE3KXS3</accession>
<keyword evidence="5" id="KW-0547">Nucleotide-binding</keyword>
<evidence type="ECO:0000313" key="9">
    <source>
        <dbReference type="EMBL" id="MCQ6963156.1"/>
    </source>
</evidence>
<comment type="caution">
    <text evidence="9">The sequence shown here is derived from an EMBL/GenBank/DDBJ whole genome shotgun (WGS) entry which is preliminary data.</text>
</comment>
<evidence type="ECO:0000256" key="3">
    <source>
        <dbReference type="ARBA" id="ARBA00022695"/>
    </source>
</evidence>
<dbReference type="PANTHER" id="PTHR33571:SF14">
    <property type="entry name" value="PROTEIN ADENYLYLTRANSFERASE MJ0435-RELATED"/>
    <property type="match status" value="1"/>
</dbReference>
<sequence length="101" mass="11652">MNADKETENQIDKYKPTIVPILIKNDVNEAGIFGSFARNEATEDSDIDILVKFKGRKSLFDLARLELELEKESKRKVEVITYDSISPLIRERVLKEEVKIL</sequence>
<dbReference type="GO" id="GO:0016779">
    <property type="term" value="F:nucleotidyltransferase activity"/>
    <property type="evidence" value="ECO:0007669"/>
    <property type="project" value="UniProtKB-KW"/>
</dbReference>
<keyword evidence="7" id="KW-0460">Magnesium</keyword>
<feature type="domain" description="Polymerase beta nucleotidyltransferase" evidence="8">
    <location>
        <begin position="18"/>
        <end position="100"/>
    </location>
</feature>
<dbReference type="GO" id="GO:0046872">
    <property type="term" value="F:metal ion binding"/>
    <property type="evidence" value="ECO:0007669"/>
    <property type="project" value="UniProtKB-KW"/>
</dbReference>
<dbReference type="PANTHER" id="PTHR33571">
    <property type="entry name" value="SSL8005 PROTEIN"/>
    <property type="match status" value="1"/>
</dbReference>
<name>A0AAE3KXS3_9EURY</name>
<dbReference type="AlphaFoldDB" id="A0AAE3KXS3"/>
<gene>
    <name evidence="9" type="ORF">PV02_04850</name>
</gene>
<proteinExistence type="predicted"/>
<keyword evidence="2" id="KW-0808">Transferase</keyword>
<dbReference type="InterPro" id="IPR041633">
    <property type="entry name" value="Polbeta"/>
</dbReference>
<keyword evidence="4" id="KW-0479">Metal-binding</keyword>
<dbReference type="InterPro" id="IPR043519">
    <property type="entry name" value="NT_sf"/>
</dbReference>
<evidence type="ECO:0000256" key="4">
    <source>
        <dbReference type="ARBA" id="ARBA00022723"/>
    </source>
</evidence>
<dbReference type="CDD" id="cd05403">
    <property type="entry name" value="NT_KNTase_like"/>
    <property type="match status" value="1"/>
</dbReference>
<evidence type="ECO:0000256" key="6">
    <source>
        <dbReference type="ARBA" id="ARBA00022840"/>
    </source>
</evidence>
<organism evidence="9 10">
    <name type="scientific">Methanolobus chelungpuianus</name>
    <dbReference type="NCBI Taxonomy" id="502115"/>
    <lineage>
        <taxon>Archaea</taxon>
        <taxon>Methanobacteriati</taxon>
        <taxon>Methanobacteriota</taxon>
        <taxon>Stenosarchaea group</taxon>
        <taxon>Methanomicrobia</taxon>
        <taxon>Methanosarcinales</taxon>
        <taxon>Methanosarcinaceae</taxon>
        <taxon>Methanolobus</taxon>
    </lineage>
</organism>
<protein>
    <recommendedName>
        <fullName evidence="8">Polymerase beta nucleotidyltransferase domain-containing protein</fullName>
    </recommendedName>
</protein>
<dbReference type="GO" id="GO:0005524">
    <property type="term" value="F:ATP binding"/>
    <property type="evidence" value="ECO:0007669"/>
    <property type="project" value="UniProtKB-KW"/>
</dbReference>
<evidence type="ECO:0000256" key="7">
    <source>
        <dbReference type="ARBA" id="ARBA00022842"/>
    </source>
</evidence>
<dbReference type="RefSeq" id="WP_256622272.1">
    <property type="nucleotide sequence ID" value="NZ_JTEO01000004.1"/>
</dbReference>
<reference evidence="9 10" key="1">
    <citation type="journal article" date="2011" name="Appl. Environ. Microbiol.">
        <title>Methanogenic archaea isolated from Taiwan's Chelungpu fault.</title>
        <authorList>
            <person name="Wu S.Y."/>
            <person name="Lai M.C."/>
        </authorList>
    </citation>
    <scope>NUCLEOTIDE SEQUENCE [LARGE SCALE GENOMIC DNA]</scope>
    <source>
        <strain evidence="9 10">St545Mb</strain>
    </source>
</reference>
<evidence type="ECO:0000256" key="5">
    <source>
        <dbReference type="ARBA" id="ARBA00022741"/>
    </source>
</evidence>
<evidence type="ECO:0000259" key="8">
    <source>
        <dbReference type="Pfam" id="PF18765"/>
    </source>
</evidence>
<dbReference type="Proteomes" id="UP001206983">
    <property type="component" value="Unassembled WGS sequence"/>
</dbReference>
<dbReference type="SUPFAM" id="SSF81301">
    <property type="entry name" value="Nucleotidyltransferase"/>
    <property type="match status" value="1"/>
</dbReference>
<keyword evidence="6" id="KW-0067">ATP-binding</keyword>
<dbReference type="InterPro" id="IPR052038">
    <property type="entry name" value="Type-VII_TA_antitoxin"/>
</dbReference>
<evidence type="ECO:0000256" key="2">
    <source>
        <dbReference type="ARBA" id="ARBA00022679"/>
    </source>
</evidence>
<dbReference type="Gene3D" id="3.30.460.10">
    <property type="entry name" value="Beta Polymerase, domain 2"/>
    <property type="match status" value="1"/>
</dbReference>